<dbReference type="Proteomes" id="UP001378592">
    <property type="component" value="Unassembled WGS sequence"/>
</dbReference>
<comment type="caution">
    <text evidence="1">The sequence shown here is derived from an EMBL/GenBank/DDBJ whole genome shotgun (WGS) entry which is preliminary data.</text>
</comment>
<reference evidence="1 2" key="1">
    <citation type="submission" date="2024-03" db="EMBL/GenBank/DDBJ databases">
        <title>The genome assembly and annotation of the cricket Gryllus longicercus Weissman &amp; Gray.</title>
        <authorList>
            <person name="Szrajer S."/>
            <person name="Gray D."/>
            <person name="Ylla G."/>
        </authorList>
    </citation>
    <scope>NUCLEOTIDE SEQUENCE [LARGE SCALE GENOMIC DNA]</scope>
    <source>
        <strain evidence="1">DAG 2021-001</strain>
        <tissue evidence="1">Whole body minus gut</tissue>
    </source>
</reference>
<gene>
    <name evidence="1" type="ORF">R5R35_014587</name>
</gene>
<evidence type="ECO:0000313" key="2">
    <source>
        <dbReference type="Proteomes" id="UP001378592"/>
    </source>
</evidence>
<keyword evidence="2" id="KW-1185">Reference proteome</keyword>
<protein>
    <submittedName>
        <fullName evidence="1">Uncharacterized protein</fullName>
    </submittedName>
</protein>
<dbReference type="EMBL" id="JAZDUA010001178">
    <property type="protein sequence ID" value="KAK7788350.1"/>
    <property type="molecule type" value="Genomic_DNA"/>
</dbReference>
<organism evidence="1 2">
    <name type="scientific">Gryllus longicercus</name>
    <dbReference type="NCBI Taxonomy" id="2509291"/>
    <lineage>
        <taxon>Eukaryota</taxon>
        <taxon>Metazoa</taxon>
        <taxon>Ecdysozoa</taxon>
        <taxon>Arthropoda</taxon>
        <taxon>Hexapoda</taxon>
        <taxon>Insecta</taxon>
        <taxon>Pterygota</taxon>
        <taxon>Neoptera</taxon>
        <taxon>Polyneoptera</taxon>
        <taxon>Orthoptera</taxon>
        <taxon>Ensifera</taxon>
        <taxon>Gryllidea</taxon>
        <taxon>Grylloidea</taxon>
        <taxon>Gryllidae</taxon>
        <taxon>Gryllinae</taxon>
        <taxon>Gryllus</taxon>
    </lineage>
</organism>
<name>A0AAN9VDC9_9ORTH</name>
<accession>A0AAN9VDC9</accession>
<sequence>MEWQTLSWSVLCERVRLTTATAIQRGAVGDVGLLADSRDNAEQIEIGPADELAARRGGAELDSLEAVAAAVDALYVLTGYEALFADAPQADITRRLAHKFSPVLTLDEWRDAAARVAGGARAALLHAQSRLDIIIQAPGYAADEDG</sequence>
<evidence type="ECO:0000313" key="1">
    <source>
        <dbReference type="EMBL" id="KAK7788350.1"/>
    </source>
</evidence>
<dbReference type="AlphaFoldDB" id="A0AAN9VDC9"/>
<proteinExistence type="predicted"/>